<keyword evidence="5" id="KW-1185">Reference proteome</keyword>
<reference evidence="4" key="1">
    <citation type="submission" date="2023-10" db="EMBL/GenBank/DDBJ databases">
        <authorList>
            <person name="Hackl T."/>
        </authorList>
    </citation>
    <scope>NUCLEOTIDE SEQUENCE</scope>
</reference>
<accession>A0AAI8YDL9</accession>
<dbReference type="PANTHER" id="PTHR11360">
    <property type="entry name" value="MONOCARBOXYLATE TRANSPORTER"/>
    <property type="match status" value="1"/>
</dbReference>
<organism evidence="4 5">
    <name type="scientific">Anthostomella pinea</name>
    <dbReference type="NCBI Taxonomy" id="933095"/>
    <lineage>
        <taxon>Eukaryota</taxon>
        <taxon>Fungi</taxon>
        <taxon>Dikarya</taxon>
        <taxon>Ascomycota</taxon>
        <taxon>Pezizomycotina</taxon>
        <taxon>Sordariomycetes</taxon>
        <taxon>Xylariomycetidae</taxon>
        <taxon>Xylariales</taxon>
        <taxon>Xylariaceae</taxon>
        <taxon>Anthostomella</taxon>
    </lineage>
</organism>
<evidence type="ECO:0000313" key="5">
    <source>
        <dbReference type="Proteomes" id="UP001295740"/>
    </source>
</evidence>
<keyword evidence="3" id="KW-1133">Transmembrane helix</keyword>
<feature type="transmembrane region" description="Helical" evidence="3">
    <location>
        <begin position="181"/>
        <end position="199"/>
    </location>
</feature>
<protein>
    <submittedName>
        <fullName evidence="4">Uu.00g037050.m01.CDS01</fullName>
    </submittedName>
</protein>
<sequence length="260" mass="27827">MASTIGDMEKGPSNPNQLIIDDAERIHAAEGTVRPLPATPTSLDDPPDGGFTAWSQVIVGHIAFLVSWAYGTSYAVFQLSKPTPTDRSGVMGRLNAALLVLPYGSDFRSPVRCLSDAGHTRLLFAVGSVLVTLGMFTTSLATQYWQILLSQGFCNGIGGGLMFMPAAATVATYFKRKRTMAMAINACGASTGAILYASITQNLTPKIGFPWAVRLNGFITIALCAVGFSLLRPRKIEKRQAPILDLGAFKHPPFVRFSVG</sequence>
<dbReference type="InterPro" id="IPR011701">
    <property type="entry name" value="MFS"/>
</dbReference>
<evidence type="ECO:0000256" key="1">
    <source>
        <dbReference type="ARBA" id="ARBA00004141"/>
    </source>
</evidence>
<dbReference type="SUPFAM" id="SSF103473">
    <property type="entry name" value="MFS general substrate transporter"/>
    <property type="match status" value="1"/>
</dbReference>
<evidence type="ECO:0000313" key="4">
    <source>
        <dbReference type="EMBL" id="CAJ2500852.1"/>
    </source>
</evidence>
<dbReference type="EMBL" id="CAUWAG010000003">
    <property type="protein sequence ID" value="CAJ2500852.1"/>
    <property type="molecule type" value="Genomic_DNA"/>
</dbReference>
<comment type="subcellular location">
    <subcellularLocation>
        <location evidence="1">Membrane</location>
        <topology evidence="1">Multi-pass membrane protein</topology>
    </subcellularLocation>
</comment>
<keyword evidence="3" id="KW-0472">Membrane</keyword>
<comment type="caution">
    <text evidence="4">The sequence shown here is derived from an EMBL/GenBank/DDBJ whole genome shotgun (WGS) entry which is preliminary data.</text>
</comment>
<dbReference type="Gene3D" id="1.20.1250.20">
    <property type="entry name" value="MFS general substrate transporter like domains"/>
    <property type="match status" value="1"/>
</dbReference>
<dbReference type="AlphaFoldDB" id="A0AAI8YDL9"/>
<feature type="transmembrane region" description="Helical" evidence="3">
    <location>
        <begin position="53"/>
        <end position="77"/>
    </location>
</feature>
<feature type="transmembrane region" description="Helical" evidence="3">
    <location>
        <begin position="157"/>
        <end position="174"/>
    </location>
</feature>
<dbReference type="PANTHER" id="PTHR11360:SF234">
    <property type="entry name" value="MFS-TYPE TRANSPORTER DBAD-RELATED"/>
    <property type="match status" value="1"/>
</dbReference>
<evidence type="ECO:0000256" key="3">
    <source>
        <dbReference type="SAM" id="Phobius"/>
    </source>
</evidence>
<dbReference type="GO" id="GO:0016020">
    <property type="term" value="C:membrane"/>
    <property type="evidence" value="ECO:0007669"/>
    <property type="project" value="UniProtKB-SubCell"/>
</dbReference>
<gene>
    <name evidence="4" type="ORF">KHLLAP_LOCUS1320</name>
</gene>
<comment type="similarity">
    <text evidence="2">Belongs to the major facilitator superfamily. Monocarboxylate porter (TC 2.A.1.13) family.</text>
</comment>
<keyword evidence="3" id="KW-0812">Transmembrane</keyword>
<dbReference type="InterPro" id="IPR050327">
    <property type="entry name" value="Proton-linked_MCT"/>
</dbReference>
<dbReference type="GO" id="GO:0022857">
    <property type="term" value="F:transmembrane transporter activity"/>
    <property type="evidence" value="ECO:0007669"/>
    <property type="project" value="InterPro"/>
</dbReference>
<evidence type="ECO:0000256" key="2">
    <source>
        <dbReference type="ARBA" id="ARBA00006727"/>
    </source>
</evidence>
<feature type="transmembrane region" description="Helical" evidence="3">
    <location>
        <begin position="122"/>
        <end position="145"/>
    </location>
</feature>
<name>A0AAI8YDL9_9PEZI</name>
<dbReference type="Proteomes" id="UP001295740">
    <property type="component" value="Unassembled WGS sequence"/>
</dbReference>
<feature type="transmembrane region" description="Helical" evidence="3">
    <location>
        <begin position="211"/>
        <end position="231"/>
    </location>
</feature>
<dbReference type="Pfam" id="PF07690">
    <property type="entry name" value="MFS_1"/>
    <property type="match status" value="1"/>
</dbReference>
<proteinExistence type="inferred from homology"/>
<dbReference type="InterPro" id="IPR036259">
    <property type="entry name" value="MFS_trans_sf"/>
</dbReference>